<gene>
    <name evidence="3" type="primary">Cnig_chr_IV.g13053</name>
    <name evidence="3" type="ORF">B9Z55_013053</name>
</gene>
<dbReference type="AlphaFoldDB" id="A0A2G5U006"/>
<keyword evidence="2" id="KW-1133">Transmembrane helix</keyword>
<sequence length="225" mass="23538">MTAYGRLRKLVRKNGKERKLSVELPKRTSSSQFSCHLQQFKDNSKMSTPADDEGYEEMGGPAANPAIPAFPVSSSGASAKPSPAGNTGGIPQFPVAGASGSAAPASKASKMENGAGAFVDQSKIDGKSKMKGGKGGGASRMSDDGKKKNKKKNKKKSENSENENGSRMESASLAPATHRPNSLDTCQLAMVIFFVVLIIAISTPVLLTATGNAEVEYIKKGLTTL</sequence>
<keyword evidence="2" id="KW-0472">Membrane</keyword>
<keyword evidence="4" id="KW-1185">Reference proteome</keyword>
<dbReference type="EMBL" id="PDUG01000004">
    <property type="protein sequence ID" value="PIC32872.1"/>
    <property type="molecule type" value="Genomic_DNA"/>
</dbReference>
<organism evidence="3 4">
    <name type="scientific">Caenorhabditis nigoni</name>
    <dbReference type="NCBI Taxonomy" id="1611254"/>
    <lineage>
        <taxon>Eukaryota</taxon>
        <taxon>Metazoa</taxon>
        <taxon>Ecdysozoa</taxon>
        <taxon>Nematoda</taxon>
        <taxon>Chromadorea</taxon>
        <taxon>Rhabditida</taxon>
        <taxon>Rhabditina</taxon>
        <taxon>Rhabditomorpha</taxon>
        <taxon>Rhabditoidea</taxon>
        <taxon>Rhabditidae</taxon>
        <taxon>Peloderinae</taxon>
        <taxon>Caenorhabditis</taxon>
    </lineage>
</organism>
<feature type="compositionally biased region" description="Low complexity" evidence="1">
    <location>
        <begin position="96"/>
        <end position="108"/>
    </location>
</feature>
<feature type="compositionally biased region" description="Basic residues" evidence="1">
    <location>
        <begin position="1"/>
        <end position="16"/>
    </location>
</feature>
<dbReference type="OrthoDB" id="10414153at2759"/>
<feature type="compositionally biased region" description="Polar residues" evidence="1">
    <location>
        <begin position="27"/>
        <end position="47"/>
    </location>
</feature>
<evidence type="ECO:0000313" key="4">
    <source>
        <dbReference type="Proteomes" id="UP000230233"/>
    </source>
</evidence>
<keyword evidence="2" id="KW-0812">Transmembrane</keyword>
<name>A0A2G5U006_9PELO</name>
<accession>A0A2G5U006</accession>
<evidence type="ECO:0000256" key="1">
    <source>
        <dbReference type="SAM" id="MobiDB-lite"/>
    </source>
</evidence>
<protein>
    <submittedName>
        <fullName evidence="3">Uncharacterized protein</fullName>
    </submittedName>
</protein>
<proteinExistence type="predicted"/>
<feature type="compositionally biased region" description="Basic and acidic residues" evidence="1">
    <location>
        <begin position="17"/>
        <end position="26"/>
    </location>
</feature>
<reference evidence="4" key="1">
    <citation type="submission" date="2017-10" db="EMBL/GenBank/DDBJ databases">
        <title>Rapid genome shrinkage in a self-fertile nematode reveals novel sperm competition proteins.</title>
        <authorList>
            <person name="Yin D."/>
            <person name="Schwarz E.M."/>
            <person name="Thomas C.G."/>
            <person name="Felde R.L."/>
            <person name="Korf I.F."/>
            <person name="Cutter A.D."/>
            <person name="Schartner C.M."/>
            <person name="Ralston E.J."/>
            <person name="Meyer B.J."/>
            <person name="Haag E.S."/>
        </authorList>
    </citation>
    <scope>NUCLEOTIDE SEQUENCE [LARGE SCALE GENOMIC DNA]</scope>
    <source>
        <strain evidence="4">JU1422</strain>
    </source>
</reference>
<comment type="caution">
    <text evidence="3">The sequence shown here is derived from an EMBL/GenBank/DDBJ whole genome shotgun (WGS) entry which is preliminary data.</text>
</comment>
<dbReference type="STRING" id="1611254.A0A2G5U006"/>
<dbReference type="Proteomes" id="UP000230233">
    <property type="component" value="Chromosome IV"/>
</dbReference>
<evidence type="ECO:0000313" key="3">
    <source>
        <dbReference type="EMBL" id="PIC32872.1"/>
    </source>
</evidence>
<feature type="transmembrane region" description="Helical" evidence="2">
    <location>
        <begin position="188"/>
        <end position="207"/>
    </location>
</feature>
<feature type="compositionally biased region" description="Low complexity" evidence="1">
    <location>
        <begin position="73"/>
        <end position="85"/>
    </location>
</feature>
<feature type="region of interest" description="Disordered" evidence="1">
    <location>
        <begin position="1"/>
        <end position="180"/>
    </location>
</feature>
<evidence type="ECO:0000256" key="2">
    <source>
        <dbReference type="SAM" id="Phobius"/>
    </source>
</evidence>